<organism evidence="10 11">
    <name type="scientific">Aegotheles bennettii</name>
    <dbReference type="NCBI Taxonomy" id="48278"/>
    <lineage>
        <taxon>Eukaryota</taxon>
        <taxon>Metazoa</taxon>
        <taxon>Chordata</taxon>
        <taxon>Craniata</taxon>
        <taxon>Vertebrata</taxon>
        <taxon>Euteleostomi</taxon>
        <taxon>Archelosauria</taxon>
        <taxon>Archosauria</taxon>
        <taxon>Dinosauria</taxon>
        <taxon>Saurischia</taxon>
        <taxon>Theropoda</taxon>
        <taxon>Coelurosauria</taxon>
        <taxon>Aves</taxon>
        <taxon>Neognathae</taxon>
        <taxon>Neoaves</taxon>
        <taxon>Strisores</taxon>
        <taxon>Caprimulgiformes</taxon>
        <taxon>Aegothelidae</taxon>
        <taxon>Aegotheles</taxon>
    </lineage>
</organism>
<dbReference type="InterPro" id="IPR005828">
    <property type="entry name" value="MFS_sugar_transport-like"/>
</dbReference>
<evidence type="ECO:0000256" key="7">
    <source>
        <dbReference type="ARBA" id="ARBA00023136"/>
    </source>
</evidence>
<name>A0A7K6U5E8_9AVES</name>
<dbReference type="AlphaFoldDB" id="A0A7K6U5E8"/>
<keyword evidence="2" id="KW-0813">Transport</keyword>
<dbReference type="Proteomes" id="UP000559068">
    <property type="component" value="Unassembled WGS sequence"/>
</dbReference>
<proteinExistence type="predicted"/>
<dbReference type="InterPro" id="IPR036259">
    <property type="entry name" value="MFS_trans_sf"/>
</dbReference>
<evidence type="ECO:0000256" key="1">
    <source>
        <dbReference type="ARBA" id="ARBA00004651"/>
    </source>
</evidence>
<keyword evidence="3" id="KW-1003">Cell membrane</keyword>
<comment type="subcellular location">
    <subcellularLocation>
        <location evidence="1">Cell membrane</location>
        <topology evidence="1">Multi-pass membrane protein</topology>
    </subcellularLocation>
</comment>
<evidence type="ECO:0000259" key="9">
    <source>
        <dbReference type="PROSITE" id="PS50850"/>
    </source>
</evidence>
<dbReference type="PROSITE" id="PS00216">
    <property type="entry name" value="SUGAR_TRANSPORT_1"/>
    <property type="match status" value="1"/>
</dbReference>
<accession>A0A7K6U5E8</accession>
<evidence type="ECO:0000256" key="5">
    <source>
        <dbReference type="ARBA" id="ARBA00022692"/>
    </source>
</evidence>
<dbReference type="FunFam" id="1.20.1250.20:FF:000218">
    <property type="entry name" value="facilitated trehalose transporter Tret1"/>
    <property type="match status" value="1"/>
</dbReference>
<gene>
    <name evidence="10" type="primary">Slc2a6</name>
    <name evidence="10" type="ORF">AEGBEN_R10128</name>
</gene>
<dbReference type="PROSITE" id="PS50850">
    <property type="entry name" value="MFS"/>
    <property type="match status" value="1"/>
</dbReference>
<comment type="caution">
    <text evidence="10">The sequence shown here is derived from an EMBL/GenBank/DDBJ whole genome shotgun (WGS) entry which is preliminary data.</text>
</comment>
<evidence type="ECO:0000313" key="10">
    <source>
        <dbReference type="EMBL" id="NWX17360.1"/>
    </source>
</evidence>
<feature type="transmembrane region" description="Helical" evidence="8">
    <location>
        <begin position="490"/>
        <end position="508"/>
    </location>
</feature>
<keyword evidence="5 8" id="KW-0812">Transmembrane</keyword>
<dbReference type="InterPro" id="IPR003663">
    <property type="entry name" value="Sugar/inositol_transpt"/>
</dbReference>
<evidence type="ECO:0000313" key="11">
    <source>
        <dbReference type="Proteomes" id="UP000559068"/>
    </source>
</evidence>
<dbReference type="GO" id="GO:0005886">
    <property type="term" value="C:plasma membrane"/>
    <property type="evidence" value="ECO:0007669"/>
    <property type="project" value="UniProtKB-SubCell"/>
</dbReference>
<feature type="non-terminal residue" evidence="10">
    <location>
        <position position="1"/>
    </location>
</feature>
<feature type="transmembrane region" description="Helical" evidence="8">
    <location>
        <begin position="83"/>
        <end position="106"/>
    </location>
</feature>
<dbReference type="SUPFAM" id="SSF103473">
    <property type="entry name" value="MFS general substrate transporter"/>
    <property type="match status" value="1"/>
</dbReference>
<evidence type="ECO:0000256" key="8">
    <source>
        <dbReference type="SAM" id="Phobius"/>
    </source>
</evidence>
<dbReference type="PANTHER" id="PTHR48021:SF59">
    <property type="entry name" value="SOLUTE CARRIER FAMILY 2, FACILITATED GLUCOSE TRANSPORTER MEMBER 6"/>
    <property type="match status" value="1"/>
</dbReference>
<dbReference type="Gene3D" id="1.20.1250.20">
    <property type="entry name" value="MFS general substrate transporter like domains"/>
    <property type="match status" value="1"/>
</dbReference>
<dbReference type="InterPro" id="IPR020846">
    <property type="entry name" value="MFS_dom"/>
</dbReference>
<keyword evidence="7 8" id="KW-0472">Membrane</keyword>
<dbReference type="GO" id="GO:0022857">
    <property type="term" value="F:transmembrane transporter activity"/>
    <property type="evidence" value="ECO:0007669"/>
    <property type="project" value="InterPro"/>
</dbReference>
<keyword evidence="4" id="KW-0762">Sugar transport</keyword>
<evidence type="ECO:0000256" key="3">
    <source>
        <dbReference type="ARBA" id="ARBA00022475"/>
    </source>
</evidence>
<feature type="transmembrane region" description="Helical" evidence="8">
    <location>
        <begin position="418"/>
        <end position="445"/>
    </location>
</feature>
<dbReference type="OrthoDB" id="6612291at2759"/>
<keyword evidence="6 8" id="KW-1133">Transmembrane helix</keyword>
<reference evidence="10 11" key="1">
    <citation type="submission" date="2019-09" db="EMBL/GenBank/DDBJ databases">
        <title>Bird 10,000 Genomes (B10K) Project - Family phase.</title>
        <authorList>
            <person name="Zhang G."/>
        </authorList>
    </citation>
    <scope>NUCLEOTIDE SEQUENCE [LARGE SCALE GENOMIC DNA]</scope>
    <source>
        <strain evidence="10">B10K-DU-029-76</strain>
        <tissue evidence="10">Heart</tissue>
    </source>
</reference>
<evidence type="ECO:0000256" key="6">
    <source>
        <dbReference type="ARBA" id="ARBA00022989"/>
    </source>
</evidence>
<dbReference type="InterPro" id="IPR005829">
    <property type="entry name" value="Sugar_transporter_CS"/>
</dbReference>
<feature type="domain" description="Major facilitator superfamily (MFS) profile" evidence="9">
    <location>
        <begin position="44"/>
        <end position="512"/>
    </location>
</feature>
<evidence type="ECO:0000256" key="4">
    <source>
        <dbReference type="ARBA" id="ARBA00022597"/>
    </source>
</evidence>
<protein>
    <submittedName>
        <fullName evidence="10">GTR6 protein</fullName>
    </submittedName>
</protein>
<feature type="transmembrane region" description="Helical" evidence="8">
    <location>
        <begin position="113"/>
        <end position="133"/>
    </location>
</feature>
<sequence length="532" mass="58257">MEPSTREPLVRKSSSSYRTFPGSTYKRLDKEYLRSLHNKRLYLAVFAAVMGNFSFGFALVYPSPVIPALEAHPSPALRLDQHTASWFGSVFTLGAAAGGLSTMVLNDRLGRKLSIMFSALPSALGYALMAGAQGIGMLLLGRVLTGYAGGITSASIPVYISEVSHPGVRGTLGACPQIMAVLGSLVLYALGKYLRVWRARNPQPDLREGPNHAALSGLVLDWRWLAVAGEVPVLVMIVLLCFMPNSPRFLVSQGKEDEALRSLCWLRGKDTDYAREYEQIKDSVRKQSRRVSCAEIKDPFIYKPILIAVGMRFLQQLSGVTCVLVYLQPIFKKTSVILKPEYDAALVGLVRLFSVAIAAVSMDKAGRKILLFVSAGVMLVSNLTMGLYIHFVPAPQNGTIANKTLVSSANLPAEPTNYITLIPLLAAMFFIMGYAMGWGPITWLLMSEILPLKARGVASGLCVVVSWLTAFTLTQLFLRVVDVFGLEVPFLFFAVICAGNILFTGCCVPETKGRSLEQIEAFFRTGRRSFMR</sequence>
<dbReference type="PRINTS" id="PR00171">
    <property type="entry name" value="SUGRTRNSPORT"/>
</dbReference>
<dbReference type="EMBL" id="VZRW01006562">
    <property type="protein sequence ID" value="NWX17360.1"/>
    <property type="molecule type" value="Genomic_DNA"/>
</dbReference>
<dbReference type="InterPro" id="IPR050549">
    <property type="entry name" value="MFS_Trehalose_Transporter"/>
</dbReference>
<feature type="non-terminal residue" evidence="10">
    <location>
        <position position="532"/>
    </location>
</feature>
<feature type="transmembrane region" description="Helical" evidence="8">
    <location>
        <begin position="369"/>
        <end position="389"/>
    </location>
</feature>
<feature type="transmembrane region" description="Helical" evidence="8">
    <location>
        <begin position="172"/>
        <end position="191"/>
    </location>
</feature>
<keyword evidence="11" id="KW-1185">Reference proteome</keyword>
<evidence type="ECO:0000256" key="2">
    <source>
        <dbReference type="ARBA" id="ARBA00022448"/>
    </source>
</evidence>
<feature type="transmembrane region" description="Helical" evidence="8">
    <location>
        <begin position="457"/>
        <end position="478"/>
    </location>
</feature>
<dbReference type="PANTHER" id="PTHR48021">
    <property type="match status" value="1"/>
</dbReference>
<dbReference type="CDD" id="cd17434">
    <property type="entry name" value="MFS_GLUT6_Class3"/>
    <property type="match status" value="1"/>
</dbReference>
<feature type="transmembrane region" description="Helical" evidence="8">
    <location>
        <begin position="41"/>
        <end position="63"/>
    </location>
</feature>
<dbReference type="Pfam" id="PF00083">
    <property type="entry name" value="Sugar_tr"/>
    <property type="match status" value="1"/>
</dbReference>